<proteinExistence type="predicted"/>
<keyword evidence="2" id="KW-1185">Reference proteome</keyword>
<protein>
    <submittedName>
        <fullName evidence="1">Uncharacterized protein</fullName>
    </submittedName>
</protein>
<dbReference type="EMBL" id="VSRR010001550">
    <property type="protein sequence ID" value="MPC26061.1"/>
    <property type="molecule type" value="Genomic_DNA"/>
</dbReference>
<evidence type="ECO:0000313" key="2">
    <source>
        <dbReference type="Proteomes" id="UP000324222"/>
    </source>
</evidence>
<gene>
    <name evidence="1" type="ORF">E2C01_019191</name>
</gene>
<sequence>MSGIAVLSRLFWSLECKSKDFVQHPRVVNSRIRFENAPLTLIPHMQLNLIIVYPLENQETGETTKTSKESLLASAVARVTRKRRCCVAYSCLTRASYTGLLTARHSLR</sequence>
<organism evidence="1 2">
    <name type="scientific">Portunus trituberculatus</name>
    <name type="common">Swimming crab</name>
    <name type="synonym">Neptunus trituberculatus</name>
    <dbReference type="NCBI Taxonomy" id="210409"/>
    <lineage>
        <taxon>Eukaryota</taxon>
        <taxon>Metazoa</taxon>
        <taxon>Ecdysozoa</taxon>
        <taxon>Arthropoda</taxon>
        <taxon>Crustacea</taxon>
        <taxon>Multicrustacea</taxon>
        <taxon>Malacostraca</taxon>
        <taxon>Eumalacostraca</taxon>
        <taxon>Eucarida</taxon>
        <taxon>Decapoda</taxon>
        <taxon>Pleocyemata</taxon>
        <taxon>Brachyura</taxon>
        <taxon>Eubrachyura</taxon>
        <taxon>Portunoidea</taxon>
        <taxon>Portunidae</taxon>
        <taxon>Portuninae</taxon>
        <taxon>Portunus</taxon>
    </lineage>
</organism>
<dbReference type="AlphaFoldDB" id="A0A5B7DWM1"/>
<name>A0A5B7DWM1_PORTR</name>
<accession>A0A5B7DWM1</accession>
<evidence type="ECO:0000313" key="1">
    <source>
        <dbReference type="EMBL" id="MPC26061.1"/>
    </source>
</evidence>
<comment type="caution">
    <text evidence="1">The sequence shown here is derived from an EMBL/GenBank/DDBJ whole genome shotgun (WGS) entry which is preliminary data.</text>
</comment>
<dbReference type="Proteomes" id="UP000324222">
    <property type="component" value="Unassembled WGS sequence"/>
</dbReference>
<reference evidence="1 2" key="1">
    <citation type="submission" date="2019-05" db="EMBL/GenBank/DDBJ databases">
        <title>Another draft genome of Portunus trituberculatus and its Hox gene families provides insights of decapod evolution.</title>
        <authorList>
            <person name="Jeong J.-H."/>
            <person name="Song I."/>
            <person name="Kim S."/>
            <person name="Choi T."/>
            <person name="Kim D."/>
            <person name="Ryu S."/>
            <person name="Kim W."/>
        </authorList>
    </citation>
    <scope>NUCLEOTIDE SEQUENCE [LARGE SCALE GENOMIC DNA]</scope>
    <source>
        <tissue evidence="1">Muscle</tissue>
    </source>
</reference>